<keyword evidence="3" id="KW-1185">Reference proteome</keyword>
<dbReference type="Proteomes" id="UP000667802">
    <property type="component" value="Unassembled WGS sequence"/>
</dbReference>
<protein>
    <submittedName>
        <fullName evidence="2">Uncharacterized protein</fullName>
    </submittedName>
</protein>
<gene>
    <name evidence="2" type="ORF">G7B40_008270</name>
</gene>
<organism evidence="2 3">
    <name type="scientific">Aetokthonos hydrillicola Thurmond2011</name>
    <dbReference type="NCBI Taxonomy" id="2712845"/>
    <lineage>
        <taxon>Bacteria</taxon>
        <taxon>Bacillati</taxon>
        <taxon>Cyanobacteriota</taxon>
        <taxon>Cyanophyceae</taxon>
        <taxon>Nostocales</taxon>
        <taxon>Hapalosiphonaceae</taxon>
        <taxon>Aetokthonos</taxon>
    </lineage>
</organism>
<reference evidence="3" key="1">
    <citation type="journal article" date="2021" name="Science">
        <title>Hunting the eagle killer: A cyanobacterial neurotoxin causes vacuolar myelinopathy.</title>
        <authorList>
            <person name="Breinlinger S."/>
            <person name="Phillips T.J."/>
            <person name="Haram B.N."/>
            <person name="Mares J."/>
            <person name="Martinez Yerena J.A."/>
            <person name="Hrouzek P."/>
            <person name="Sobotka R."/>
            <person name="Henderson W.M."/>
            <person name="Schmieder P."/>
            <person name="Williams S.M."/>
            <person name="Lauderdale J.D."/>
            <person name="Wilde H.D."/>
            <person name="Gerrin W."/>
            <person name="Kust A."/>
            <person name="Washington J.W."/>
            <person name="Wagner C."/>
            <person name="Geier B."/>
            <person name="Liebeke M."/>
            <person name="Enke H."/>
            <person name="Niedermeyer T.H.J."/>
            <person name="Wilde S.B."/>
        </authorList>
    </citation>
    <scope>NUCLEOTIDE SEQUENCE [LARGE SCALE GENOMIC DNA]</scope>
    <source>
        <strain evidence="3">Thurmond2011</strain>
    </source>
</reference>
<dbReference type="EMBL" id="JAALHA020000002">
    <property type="protein sequence ID" value="MDR9894567.1"/>
    <property type="molecule type" value="Genomic_DNA"/>
</dbReference>
<evidence type="ECO:0000313" key="2">
    <source>
        <dbReference type="EMBL" id="MDR9894567.1"/>
    </source>
</evidence>
<sequence>MPKLPEFDPPANQNDFLPNEEKEKKAFRTRWSDNINRFTEQTLQNDPWSSVNQPALTQYYNPLNTDIPAGTKGAAIKWTAFPNRILIQYPSVGQRTQWKYADEGPPASDNYRPSGPRGWQDEYCEWSVTRNTEGKITKVMFTCENREYWYTLWDIDPNVVLRLYQELVGSQVKLEDLYLRDNNNNPIIDPATGRPAYDDRNRWNSTTKDGAVHLVSNPNALSAEIFLAGQATILRQDGAGNPITDKNQLINCSRYGTANRNSDPTIGAGVNGLVRGTGVSGSGVQISLENPVGLYIQEPSFDTYELPLNAPSNAQPSDYWKVVRGRRRQDGDEIDYILHAVYEVPEELGFTVSDITINGFNIEFGAQITQTFQVALVGLPLPQVNAPESLPCAGDAIKPLPRPYILREAEMLAVAQRSGLNLQIEQGTSVKNVAFLAFDSDRNASIEITGGTGITVEKTGFEDQQQIFLLTITATSDAPLGDRSLLLTNPDGSHGPAVYGLLKVVSPGTLSRTTIPTVPATKEVSPLEMAVQSITESEPVQLPTRRYSQ</sequence>
<feature type="region of interest" description="Disordered" evidence="1">
    <location>
        <begin position="1"/>
        <end position="24"/>
    </location>
</feature>
<evidence type="ECO:0000256" key="1">
    <source>
        <dbReference type="SAM" id="MobiDB-lite"/>
    </source>
</evidence>
<proteinExistence type="predicted"/>
<dbReference type="RefSeq" id="WP_208350940.1">
    <property type="nucleotide sequence ID" value="NZ_JAALHA020000002.1"/>
</dbReference>
<accession>A0AAP5I6I6</accession>
<evidence type="ECO:0000313" key="3">
    <source>
        <dbReference type="Proteomes" id="UP000667802"/>
    </source>
</evidence>
<name>A0AAP5I6I6_9CYAN</name>
<dbReference type="AlphaFoldDB" id="A0AAP5I6I6"/>
<comment type="caution">
    <text evidence="2">The sequence shown here is derived from an EMBL/GenBank/DDBJ whole genome shotgun (WGS) entry which is preliminary data.</text>
</comment>